<dbReference type="Pfam" id="PF24681">
    <property type="entry name" value="Kelch_KLHDC2_KLHL20_DRC7"/>
    <property type="match status" value="1"/>
</dbReference>
<feature type="compositionally biased region" description="Low complexity" evidence="1">
    <location>
        <begin position="430"/>
        <end position="441"/>
    </location>
</feature>
<evidence type="ECO:0000256" key="1">
    <source>
        <dbReference type="SAM" id="MobiDB-lite"/>
    </source>
</evidence>
<evidence type="ECO:0000313" key="2">
    <source>
        <dbReference type="EMBL" id="PWN34893.1"/>
    </source>
</evidence>
<dbReference type="SUPFAM" id="SSF117281">
    <property type="entry name" value="Kelch motif"/>
    <property type="match status" value="1"/>
</dbReference>
<dbReference type="PANTHER" id="PTHR46175">
    <property type="entry name" value="BACTERIOOPSIN TRANSCRIPTIONAL ACTIVATOR"/>
    <property type="match status" value="1"/>
</dbReference>
<feature type="region of interest" description="Disordered" evidence="1">
    <location>
        <begin position="840"/>
        <end position="1195"/>
    </location>
</feature>
<dbReference type="PANTHER" id="PTHR46175:SF4">
    <property type="entry name" value="BACTERIOOPSIN TRANSCRIPTIONAL ACTIVATOR"/>
    <property type="match status" value="1"/>
</dbReference>
<feature type="compositionally biased region" description="Basic and acidic residues" evidence="1">
    <location>
        <begin position="1104"/>
        <end position="1118"/>
    </location>
</feature>
<dbReference type="OrthoDB" id="432528at2759"/>
<feature type="compositionally biased region" description="Basic and acidic residues" evidence="1">
    <location>
        <begin position="1232"/>
        <end position="1248"/>
    </location>
</feature>
<feature type="compositionally biased region" description="Basic and acidic residues" evidence="1">
    <location>
        <begin position="1037"/>
        <end position="1048"/>
    </location>
</feature>
<feature type="region of interest" description="Disordered" evidence="1">
    <location>
        <begin position="416"/>
        <end position="486"/>
    </location>
</feature>
<dbReference type="Gene3D" id="2.120.10.80">
    <property type="entry name" value="Kelch-type beta propeller"/>
    <property type="match status" value="2"/>
</dbReference>
<name>A0A316VEZ7_9BASI</name>
<protein>
    <recommendedName>
        <fullName evidence="4">Galactose oxidase</fullName>
    </recommendedName>
</protein>
<dbReference type="STRING" id="1280837.A0A316VEZ7"/>
<feature type="compositionally biased region" description="Basic and acidic residues" evidence="1">
    <location>
        <begin position="852"/>
        <end position="861"/>
    </location>
</feature>
<dbReference type="AlphaFoldDB" id="A0A316VEZ7"/>
<accession>A0A316VEZ7</accession>
<feature type="compositionally biased region" description="Basic and acidic residues" evidence="1">
    <location>
        <begin position="904"/>
        <end position="913"/>
    </location>
</feature>
<dbReference type="Proteomes" id="UP000245771">
    <property type="component" value="Unassembled WGS sequence"/>
</dbReference>
<dbReference type="GeneID" id="37020394"/>
<feature type="compositionally biased region" description="Gly residues" evidence="1">
    <location>
        <begin position="442"/>
        <end position="451"/>
    </location>
</feature>
<sequence>MDLITIVTTSARQKGKNVERNQSRRRRQISIKQTFILVAGAAIAFTSNTYAQSSTASSSTYSPIARWGAASTLSDSLFIIHGGKTNGDGITPGGGGYTYSSGPNTNQTISIDLSQSFQTSSPPWQSIDRTLASQDSSPSTAFHSLTPLNNGNLLIFGGMPDPSANTQAGNNSAYIVNLSNGGGHASFSRAASSWNEPERRMYHSAAGDEQGHVYIVGGETTSGSMAPMDQLWTINSAANNPQFRNTAASNPPAGLIDATATMLSDGTVLSLGGIDGNNTMQTFDTISSYSPSSQQWRSIGTQGVNSSTQGYPTPRRGHVAVALPNQRVFIHGGASINFDQAMSDAWILDWSQSPPRWSDIQMTSGSAPSARFAHSAVAYGGKIALVFGWAGNNPADATLYTFDTTTMTQQGQIWSGGQWTTSYTPDPNAAKNGSGNQANNGGKSGKGGGSSSSGSDSGSSKSQDPFAAPTTTDSNTTGSDDGSSTAGTKAGAVLGSLVGLGLVAGVGFYAYRRHQQTEMNNWRRGDGDAALLGGSGHYSGPDELYTLEKGLAEGGGGAGGYYQPGMHPMGPREPSRPNLSSSPWSMGNIGHAMEGSGPHLRERLALLTGIAGWTGSGNGQNGNSNQRFDMLAGEMDDERHAGEMYAMKHRNGDHIEEDDEDAYEAEMDRHIKERSYGRVQQDDWDEMGAYDTYGDLGTGAGGRGQIDTYVESPFEEDRPIPPSDSKDRKNSAGPGGAAALYSGEYVSYDSQSVADGVSLNEANSMSDVGASGNSSQSHGNLSTSNKSSLSKSSGGHVQPAALSFSDSVPQRRRGGGLAPSPLVRRSPTWWDRFMGQSFLERSASGRMYPGPRADEPIRDPADPPTLSAIREASHSTNPSTGSDPFRDDSQRGRDGADAYGTPDVDEHGRRLADEGGQYATKDYNRSLTSLQSARTGDTTMLEARMRTMDVQRAGTVSSRRTYSSGARSDRMGSTGGSMSSAGGLSRHTSVRRDAQSQAHEAAEQTPMSESTPGSVVWDPSRYAMPGTVYEQDEADESRDIADTSRQEEEVGDDLLLFKEHDQRMPSEVPSLTPSTTKRARQNPDLTSPLSPVQKRARSPPIRGTVKDRALAIERKWTKEGANAVLPVPRSPAISMHSQQSGNSGGHSGEEESSSTAQTFVPGRGGRPILTKLVSPSKPSNRILDEGAESDGMVLSPINVTSPLSITKKQPQTEGKRFTHDLVPKAQLYIANPDKRRGSSNDTSDRAPF</sequence>
<feature type="compositionally biased region" description="Low complexity" evidence="1">
    <location>
        <begin position="780"/>
        <end position="793"/>
    </location>
</feature>
<feature type="compositionally biased region" description="Polar residues" evidence="1">
    <location>
        <begin position="763"/>
        <end position="779"/>
    </location>
</feature>
<feature type="compositionally biased region" description="Basic and acidic residues" evidence="1">
    <location>
        <begin position="884"/>
        <end position="896"/>
    </location>
</feature>
<evidence type="ECO:0000313" key="3">
    <source>
        <dbReference type="Proteomes" id="UP000245771"/>
    </source>
</evidence>
<feature type="compositionally biased region" description="Polar residues" evidence="1">
    <location>
        <begin position="925"/>
        <end position="938"/>
    </location>
</feature>
<feature type="compositionally biased region" description="Polar residues" evidence="1">
    <location>
        <begin position="954"/>
        <end position="966"/>
    </location>
</feature>
<organism evidence="2 3">
    <name type="scientific">Meira miltonrushii</name>
    <dbReference type="NCBI Taxonomy" id="1280837"/>
    <lineage>
        <taxon>Eukaryota</taxon>
        <taxon>Fungi</taxon>
        <taxon>Dikarya</taxon>
        <taxon>Basidiomycota</taxon>
        <taxon>Ustilaginomycotina</taxon>
        <taxon>Exobasidiomycetes</taxon>
        <taxon>Exobasidiales</taxon>
        <taxon>Brachybasidiaceae</taxon>
        <taxon>Meira</taxon>
    </lineage>
</organism>
<gene>
    <name evidence="2" type="ORF">FA14DRAFT_160306</name>
</gene>
<feature type="compositionally biased region" description="Low complexity" evidence="1">
    <location>
        <begin position="976"/>
        <end position="985"/>
    </location>
</feature>
<reference evidence="2 3" key="1">
    <citation type="journal article" date="2018" name="Mol. Biol. Evol.">
        <title>Broad Genomic Sampling Reveals a Smut Pathogenic Ancestry of the Fungal Clade Ustilaginomycotina.</title>
        <authorList>
            <person name="Kijpornyongpan T."/>
            <person name="Mondo S.J."/>
            <person name="Barry K."/>
            <person name="Sandor L."/>
            <person name="Lee J."/>
            <person name="Lipzen A."/>
            <person name="Pangilinan J."/>
            <person name="LaButti K."/>
            <person name="Hainaut M."/>
            <person name="Henrissat B."/>
            <person name="Grigoriev I.V."/>
            <person name="Spatafora J.W."/>
            <person name="Aime M.C."/>
        </authorList>
    </citation>
    <scope>NUCLEOTIDE SEQUENCE [LARGE SCALE GENOMIC DNA]</scope>
    <source>
        <strain evidence="2 3">MCA 3882</strain>
    </source>
</reference>
<dbReference type="InParanoid" id="A0A316VEZ7"/>
<feature type="region of interest" description="Disordered" evidence="1">
    <location>
        <begin position="712"/>
        <end position="739"/>
    </location>
</feature>
<proteinExistence type="predicted"/>
<feature type="compositionally biased region" description="Basic and acidic residues" evidence="1">
    <location>
        <begin position="1055"/>
        <end position="1064"/>
    </location>
</feature>
<feature type="compositionally biased region" description="Polar residues" evidence="1">
    <location>
        <begin position="416"/>
        <end position="425"/>
    </location>
</feature>
<dbReference type="RefSeq" id="XP_025355195.1">
    <property type="nucleotide sequence ID" value="XM_025498613.1"/>
</dbReference>
<dbReference type="EMBL" id="KZ819603">
    <property type="protein sequence ID" value="PWN34893.1"/>
    <property type="molecule type" value="Genomic_DNA"/>
</dbReference>
<feature type="region of interest" description="Disordered" evidence="1">
    <location>
        <begin position="763"/>
        <end position="826"/>
    </location>
</feature>
<feature type="compositionally biased region" description="Low complexity" evidence="1">
    <location>
        <begin position="452"/>
        <end position="486"/>
    </location>
</feature>
<feature type="compositionally biased region" description="Basic and acidic residues" evidence="1">
    <location>
        <begin position="715"/>
        <end position="730"/>
    </location>
</feature>
<evidence type="ECO:0008006" key="4">
    <source>
        <dbReference type="Google" id="ProtNLM"/>
    </source>
</evidence>
<dbReference type="InterPro" id="IPR015915">
    <property type="entry name" value="Kelch-typ_b-propeller"/>
</dbReference>
<keyword evidence="3" id="KW-1185">Reference proteome</keyword>
<feature type="region of interest" description="Disordered" evidence="1">
    <location>
        <begin position="1228"/>
        <end position="1248"/>
    </location>
</feature>